<accession>A0A699HZS7</accession>
<protein>
    <recommendedName>
        <fullName evidence="2">Gag-Pol polyprotein</fullName>
    </recommendedName>
</protein>
<feature type="non-terminal residue" evidence="1">
    <location>
        <position position="1"/>
    </location>
</feature>
<evidence type="ECO:0000313" key="1">
    <source>
        <dbReference type="EMBL" id="GEY90756.1"/>
    </source>
</evidence>
<evidence type="ECO:0008006" key="2">
    <source>
        <dbReference type="Google" id="ProtNLM"/>
    </source>
</evidence>
<dbReference type="Pfam" id="PF14223">
    <property type="entry name" value="Retrotran_gag_2"/>
    <property type="match status" value="1"/>
</dbReference>
<organism evidence="1">
    <name type="scientific">Tanacetum cinerariifolium</name>
    <name type="common">Dalmatian daisy</name>
    <name type="synonym">Chrysanthemum cinerariifolium</name>
    <dbReference type="NCBI Taxonomy" id="118510"/>
    <lineage>
        <taxon>Eukaryota</taxon>
        <taxon>Viridiplantae</taxon>
        <taxon>Streptophyta</taxon>
        <taxon>Embryophyta</taxon>
        <taxon>Tracheophyta</taxon>
        <taxon>Spermatophyta</taxon>
        <taxon>Magnoliopsida</taxon>
        <taxon>eudicotyledons</taxon>
        <taxon>Gunneridae</taxon>
        <taxon>Pentapetalae</taxon>
        <taxon>asterids</taxon>
        <taxon>campanulids</taxon>
        <taxon>Asterales</taxon>
        <taxon>Asteraceae</taxon>
        <taxon>Asteroideae</taxon>
        <taxon>Anthemideae</taxon>
        <taxon>Anthemidinae</taxon>
        <taxon>Tanacetum</taxon>
    </lineage>
</organism>
<dbReference type="AlphaFoldDB" id="A0A699HZS7"/>
<comment type="caution">
    <text evidence="1">The sequence shown here is derived from an EMBL/GenBank/DDBJ whole genome shotgun (WGS) entry which is preliminary data.</text>
</comment>
<reference evidence="1" key="1">
    <citation type="journal article" date="2019" name="Sci. Rep.">
        <title>Draft genome of Tanacetum cinerariifolium, the natural source of mosquito coil.</title>
        <authorList>
            <person name="Yamashiro T."/>
            <person name="Shiraishi A."/>
            <person name="Satake H."/>
            <person name="Nakayama K."/>
        </authorList>
    </citation>
    <scope>NUCLEOTIDE SEQUENCE</scope>
</reference>
<gene>
    <name evidence="1" type="ORF">Tci_462730</name>
</gene>
<name>A0A699HZS7_TANCI</name>
<proteinExistence type="predicted"/>
<sequence>ESRFRRFLDNKLEDEERMWNSIQNGPYQRPIVVDPTIPPVLILEPLSKMTEVDACKNAKEMWERIKRLMRRYVITTHVRHSHLMDEFDKFAAKEEESLDSMHERLTTLVNIMDRNNVRLILVAINTKFLNCLQPEWSKYVTMVRHNQTGYAVSCDVLYDSLVQFEPGVLASRAKKDSKNHDPLALIAHSNASSSHSHANSSFSPQPYYVTHPPSVVDYDEYQGELQGDESNQIIQRVPQTESTPDNFNEKAMKDEAGSNLNNEENDFMLDTSYGEDLEELTAVVMLIARFQPADDNAENVPSYDAKAVSQVHASSKVHEQVSHRKHKTIIQTTNDDQIDSNIIFDDPFMENNGVTTEHDLPAHDEYHEIKMLAYNVQRQSIQTIHMLGKKPNTVYDPFLKAGLGNTNPERLKKAIAAQPKMYDGDLLHSNKLVIHSPESEETLEDAEESQNKMRQKWFKLIMKS</sequence>
<dbReference type="EMBL" id="BKCJ010221290">
    <property type="protein sequence ID" value="GEY90756.1"/>
    <property type="molecule type" value="Genomic_DNA"/>
</dbReference>